<keyword evidence="9" id="KW-0807">Transducer</keyword>
<evidence type="ECO:0000256" key="10">
    <source>
        <dbReference type="SAM" id="MobiDB-lite"/>
    </source>
</evidence>
<dbReference type="PANTHER" id="PTHR28097">
    <property type="entry name" value="PHEROMONE A FACTOR RECEPTOR"/>
    <property type="match status" value="1"/>
</dbReference>
<evidence type="ECO:0008006" key="15">
    <source>
        <dbReference type="Google" id="ProtNLM"/>
    </source>
</evidence>
<keyword evidence="14" id="KW-1185">Reference proteome</keyword>
<evidence type="ECO:0000256" key="7">
    <source>
        <dbReference type="ARBA" id="ARBA00023136"/>
    </source>
</evidence>
<evidence type="ECO:0000256" key="5">
    <source>
        <dbReference type="ARBA" id="ARBA00022989"/>
    </source>
</evidence>
<evidence type="ECO:0000256" key="9">
    <source>
        <dbReference type="ARBA" id="ARBA00023224"/>
    </source>
</evidence>
<comment type="similarity">
    <text evidence="2">Belongs to the G-protein coupled receptor 4 family.</text>
</comment>
<comment type="subcellular location">
    <subcellularLocation>
        <location evidence="1">Membrane</location>
        <topology evidence="1">Multi-pass membrane protein</topology>
    </subcellularLocation>
</comment>
<feature type="transmembrane region" description="Helical" evidence="11">
    <location>
        <begin position="39"/>
        <end position="58"/>
    </location>
</feature>
<reference evidence="13 14" key="1">
    <citation type="submission" date="2024-05" db="EMBL/GenBank/DDBJ databases">
        <title>A draft genome resource for the thread blight pathogen Marasmius tenuissimus strain MS-2.</title>
        <authorList>
            <person name="Yulfo-Soto G.E."/>
            <person name="Baruah I.K."/>
            <person name="Amoako-Attah I."/>
            <person name="Bukari Y."/>
            <person name="Meinhardt L.W."/>
            <person name="Bailey B.A."/>
            <person name="Cohen S.P."/>
        </authorList>
    </citation>
    <scope>NUCLEOTIDE SEQUENCE [LARGE SCALE GENOMIC DNA]</scope>
    <source>
        <strain evidence="13 14">MS-2</strain>
    </source>
</reference>
<evidence type="ECO:0000256" key="1">
    <source>
        <dbReference type="ARBA" id="ARBA00004141"/>
    </source>
</evidence>
<keyword evidence="7 11" id="KW-0472">Membrane</keyword>
<evidence type="ECO:0000256" key="3">
    <source>
        <dbReference type="ARBA" id="ARBA00022507"/>
    </source>
</evidence>
<accession>A0ABR3A5F2</accession>
<dbReference type="PRINTS" id="PR00899">
    <property type="entry name" value="GPCRSTE3"/>
</dbReference>
<feature type="transmembrane region" description="Helical" evidence="11">
    <location>
        <begin position="176"/>
        <end position="195"/>
    </location>
</feature>
<feature type="region of interest" description="Disordered" evidence="10">
    <location>
        <begin position="463"/>
        <end position="491"/>
    </location>
</feature>
<keyword evidence="4 11" id="KW-0812">Transmembrane</keyword>
<keyword evidence="5 11" id="KW-1133">Transmembrane helix</keyword>
<proteinExistence type="inferred from homology"/>
<feature type="signal peptide" evidence="12">
    <location>
        <begin position="1"/>
        <end position="18"/>
    </location>
</feature>
<evidence type="ECO:0000256" key="11">
    <source>
        <dbReference type="SAM" id="Phobius"/>
    </source>
</evidence>
<dbReference type="Proteomes" id="UP001437256">
    <property type="component" value="Unassembled WGS sequence"/>
</dbReference>
<organism evidence="13 14">
    <name type="scientific">Marasmius tenuissimus</name>
    <dbReference type="NCBI Taxonomy" id="585030"/>
    <lineage>
        <taxon>Eukaryota</taxon>
        <taxon>Fungi</taxon>
        <taxon>Dikarya</taxon>
        <taxon>Basidiomycota</taxon>
        <taxon>Agaricomycotina</taxon>
        <taxon>Agaricomycetes</taxon>
        <taxon>Agaricomycetidae</taxon>
        <taxon>Agaricales</taxon>
        <taxon>Marasmiineae</taxon>
        <taxon>Marasmiaceae</taxon>
        <taxon>Marasmius</taxon>
    </lineage>
</organism>
<dbReference type="PANTHER" id="PTHR28097:SF1">
    <property type="entry name" value="PHEROMONE A FACTOR RECEPTOR"/>
    <property type="match status" value="1"/>
</dbReference>
<feature type="chain" id="PRO_5045752230" description="Pheromone receptor" evidence="12">
    <location>
        <begin position="19"/>
        <end position="538"/>
    </location>
</feature>
<evidence type="ECO:0000256" key="12">
    <source>
        <dbReference type="SAM" id="SignalP"/>
    </source>
</evidence>
<sequence length="538" mass="59773">MSLVVWLVVGNLIHGVNSLVWSGNTDIHIPVWCDIVTKVLLAVAFALPASCFCMAANLELLASKRPLVDTESARRKRLVFTIIICWVAPVIYTLLHFIVQHHRFDIIRDFGCTAAIHSSAASVLVVWLPPFILSIGSFVLCGRSLHHSFRVSASQFEQHIHTRLGMSSSLYLRRMISVLVLTLAVTTISIFTLFARTDFRSFASWEALHIQFTKIFVLGESPDHKLALMMWWLTPVVSIAYVFLWLTVGQDLRDVVKAMKEGEITFPSLPRPRLPRVRAILPTHFRKQGRAKPSAVHRPRPVAPVLVSGWDEMLDMHSVNSSSRSSPSPPPPNKSPRPSLIRVSQHEKEPNCTPTKNEDKSFTASTMEFLSSPTARNLGLNSPILSPPPVYNADKLHPHKDLSKPPAVPDDVASAVSSIHDIPWPSPPSTVPRVQPMIPKRPSCPQSPAFSDISFAGSNPLRRSITPPNMRSPPFRGSSLSSIPSQVSVDRDGKDTYRTKLERLHQNLNLGLSPTDGGVKRKPSTEVFYMTVVTHETS</sequence>
<dbReference type="InterPro" id="IPR001499">
    <property type="entry name" value="GPCR_STE3"/>
</dbReference>
<keyword evidence="12" id="KW-0732">Signal</keyword>
<dbReference type="Pfam" id="PF02076">
    <property type="entry name" value="STE3"/>
    <property type="match status" value="1"/>
</dbReference>
<feature type="compositionally biased region" description="Low complexity" evidence="10">
    <location>
        <begin position="478"/>
        <end position="488"/>
    </location>
</feature>
<feature type="transmembrane region" description="Helical" evidence="11">
    <location>
        <begin position="119"/>
        <end position="140"/>
    </location>
</feature>
<evidence type="ECO:0000256" key="8">
    <source>
        <dbReference type="ARBA" id="ARBA00023170"/>
    </source>
</evidence>
<evidence type="ECO:0000313" key="13">
    <source>
        <dbReference type="EMBL" id="KAL0068229.1"/>
    </source>
</evidence>
<evidence type="ECO:0000313" key="14">
    <source>
        <dbReference type="Proteomes" id="UP001437256"/>
    </source>
</evidence>
<protein>
    <recommendedName>
        <fullName evidence="15">Pheromone receptor</fullName>
    </recommendedName>
</protein>
<keyword evidence="6" id="KW-0297">G-protein coupled receptor</keyword>
<evidence type="ECO:0000256" key="4">
    <source>
        <dbReference type="ARBA" id="ARBA00022692"/>
    </source>
</evidence>
<feature type="compositionally biased region" description="Basic and acidic residues" evidence="10">
    <location>
        <begin position="344"/>
        <end position="361"/>
    </location>
</feature>
<dbReference type="EMBL" id="JBBXMP010000019">
    <property type="protein sequence ID" value="KAL0068229.1"/>
    <property type="molecule type" value="Genomic_DNA"/>
</dbReference>
<name>A0ABR3A5F2_9AGAR</name>
<comment type="caution">
    <text evidence="13">The sequence shown here is derived from an EMBL/GenBank/DDBJ whole genome shotgun (WGS) entry which is preliminary data.</text>
</comment>
<feature type="transmembrane region" description="Helical" evidence="11">
    <location>
        <begin position="78"/>
        <end position="99"/>
    </location>
</feature>
<keyword evidence="3" id="KW-0589">Pheromone response</keyword>
<feature type="region of interest" description="Disordered" evidence="10">
    <location>
        <begin position="318"/>
        <end position="362"/>
    </location>
</feature>
<feature type="transmembrane region" description="Helical" evidence="11">
    <location>
        <begin position="229"/>
        <end position="248"/>
    </location>
</feature>
<gene>
    <name evidence="13" type="ORF">AAF712_004614</name>
</gene>
<evidence type="ECO:0000256" key="6">
    <source>
        <dbReference type="ARBA" id="ARBA00023040"/>
    </source>
</evidence>
<keyword evidence="8" id="KW-0675">Receptor</keyword>
<evidence type="ECO:0000256" key="2">
    <source>
        <dbReference type="ARBA" id="ARBA00011085"/>
    </source>
</evidence>